<protein>
    <submittedName>
        <fullName evidence="2">AraC-type DNA-binding domain-containing proteins</fullName>
    </submittedName>
</protein>
<dbReference type="InterPro" id="IPR045517">
    <property type="entry name" value="Glyoxalase_8"/>
</dbReference>
<gene>
    <name evidence="2" type="primary">araC</name>
    <name evidence="2" type="ORF">Maq22A_c26020</name>
</gene>
<evidence type="ECO:0000313" key="3">
    <source>
        <dbReference type="Proteomes" id="UP000061432"/>
    </source>
</evidence>
<dbReference type="EMBL" id="AP014704">
    <property type="protein sequence ID" value="BAQ48077.1"/>
    <property type="molecule type" value="Genomic_DNA"/>
</dbReference>
<dbReference type="Gene3D" id="2.60.120.260">
    <property type="entry name" value="Galactose-binding domain-like"/>
    <property type="match status" value="1"/>
</dbReference>
<dbReference type="PATRIC" id="fig|270351.10.peg.4992"/>
<dbReference type="STRING" id="270351.Maq22A_c26020"/>
<dbReference type="OrthoDB" id="9803104at2"/>
<evidence type="ECO:0000313" key="2">
    <source>
        <dbReference type="EMBL" id="BAQ48077.1"/>
    </source>
</evidence>
<dbReference type="GO" id="GO:0003677">
    <property type="term" value="F:DNA binding"/>
    <property type="evidence" value="ECO:0007669"/>
    <property type="project" value="UniProtKB-KW"/>
</dbReference>
<organism evidence="2 3">
    <name type="scientific">Methylobacterium aquaticum</name>
    <dbReference type="NCBI Taxonomy" id="270351"/>
    <lineage>
        <taxon>Bacteria</taxon>
        <taxon>Pseudomonadati</taxon>
        <taxon>Pseudomonadota</taxon>
        <taxon>Alphaproteobacteria</taxon>
        <taxon>Hyphomicrobiales</taxon>
        <taxon>Methylobacteriaceae</taxon>
        <taxon>Methylobacterium</taxon>
    </lineage>
</organism>
<dbReference type="Proteomes" id="UP000061432">
    <property type="component" value="Chromosome"/>
</dbReference>
<dbReference type="RefSeq" id="WP_060848896.1">
    <property type="nucleotide sequence ID" value="NZ_AP014704.1"/>
</dbReference>
<sequence>MRTFRDAKAMAKSLREELGRRGTALSHGDCLEIVARLFGLDNWNVLSARLTVAAESAPAVPLERPAGWIVSGSKPHLYEAGIDPTTPHGDGRAAVIRCRYAEGDPIYAAMEKGFATLMQSVAAAPYRGKRVCLIAELRSRDIVGAATLWLRADAATGRSVAFDNMEERSVDGPLTGTQGWTGRRIVLDVPETAESLHFGFYLRGSGEAWAGGFELREASSEDGEAARARISPVPVNLDFAEPSGRSVIRT</sequence>
<keyword evidence="2" id="KW-0238">DNA-binding</keyword>
<feature type="domain" description="Glyoxalase-related protein" evidence="1">
    <location>
        <begin position="3"/>
        <end position="54"/>
    </location>
</feature>
<evidence type="ECO:0000259" key="1">
    <source>
        <dbReference type="Pfam" id="PF20066"/>
    </source>
</evidence>
<proteinExistence type="predicted"/>
<dbReference type="AlphaFoldDB" id="A0A0C6FLP6"/>
<reference evidence="2 3" key="1">
    <citation type="journal article" date="2015" name="Genome Announc.">
        <title>Complete Genome Sequence of Methylobacterium aquaticum Strain 22A, Isolated from Racomitrium japonicum Moss.</title>
        <authorList>
            <person name="Tani A."/>
            <person name="Ogura Y."/>
            <person name="Hayashi T."/>
            <person name="Kimbara K."/>
        </authorList>
    </citation>
    <scope>NUCLEOTIDE SEQUENCE [LARGE SCALE GENOMIC DNA]</scope>
    <source>
        <strain evidence="2 3">MA-22A</strain>
    </source>
</reference>
<name>A0A0C6FLP6_9HYPH</name>
<reference evidence="3" key="2">
    <citation type="submission" date="2015-01" db="EMBL/GenBank/DDBJ databases">
        <title>Complete genome sequence of Methylobacterium aquaticum strain 22A.</title>
        <authorList>
            <person name="Tani A."/>
            <person name="Ogura Y."/>
            <person name="Hayashi T."/>
        </authorList>
    </citation>
    <scope>NUCLEOTIDE SEQUENCE [LARGE SCALE GENOMIC DNA]</scope>
    <source>
        <strain evidence="3">MA-22A</strain>
    </source>
</reference>
<accession>A0A0C6FLP6</accession>
<dbReference type="KEGG" id="maqu:Maq22A_c26020"/>
<dbReference type="Pfam" id="PF20066">
    <property type="entry name" value="Glyoxalase_8"/>
    <property type="match status" value="1"/>
</dbReference>